<dbReference type="InterPro" id="IPR050370">
    <property type="entry name" value="HES_HEY"/>
</dbReference>
<dbReference type="PROSITE" id="PS50888">
    <property type="entry name" value="BHLH"/>
    <property type="match status" value="1"/>
</dbReference>
<dbReference type="Gene3D" id="6.10.250.980">
    <property type="match status" value="1"/>
</dbReference>
<accession>A0A6G0ZPY7</accession>
<dbReference type="GO" id="GO:0046983">
    <property type="term" value="F:protein dimerization activity"/>
    <property type="evidence" value="ECO:0007669"/>
    <property type="project" value="InterPro"/>
</dbReference>
<dbReference type="SUPFAM" id="SSF47459">
    <property type="entry name" value="HLH, helix-loop-helix DNA-binding domain"/>
    <property type="match status" value="1"/>
</dbReference>
<dbReference type="FunFam" id="4.10.280.10:FF:000079">
    <property type="entry name" value="CLUMA_CG001539, isoform A"/>
    <property type="match status" value="1"/>
</dbReference>
<keyword evidence="4" id="KW-0804">Transcription</keyword>
<name>A0A6G0ZPY7_APHCR</name>
<dbReference type="EMBL" id="VUJU01000088">
    <property type="protein sequence ID" value="KAF0773201.1"/>
    <property type="molecule type" value="Genomic_DNA"/>
</dbReference>
<evidence type="ECO:0000313" key="10">
    <source>
        <dbReference type="Proteomes" id="UP000478052"/>
    </source>
</evidence>
<evidence type="ECO:0000256" key="2">
    <source>
        <dbReference type="ARBA" id="ARBA00023015"/>
    </source>
</evidence>
<protein>
    <submittedName>
        <fullName evidence="9">Hairy/enhancer-of-split related with YRPW motif protein 2</fullName>
    </submittedName>
</protein>
<evidence type="ECO:0000313" key="9">
    <source>
        <dbReference type="EMBL" id="KAF0773201.1"/>
    </source>
</evidence>
<keyword evidence="3" id="KW-0238">DNA-binding</keyword>
<feature type="domain" description="BHLH" evidence="8">
    <location>
        <begin position="125"/>
        <end position="180"/>
    </location>
</feature>
<evidence type="ECO:0000256" key="3">
    <source>
        <dbReference type="ARBA" id="ARBA00023125"/>
    </source>
</evidence>
<feature type="non-terminal residue" evidence="9">
    <location>
        <position position="449"/>
    </location>
</feature>
<dbReference type="SMART" id="SM00353">
    <property type="entry name" value="HLH"/>
    <property type="match status" value="1"/>
</dbReference>
<feature type="compositionally biased region" description="Low complexity" evidence="7">
    <location>
        <begin position="309"/>
        <end position="327"/>
    </location>
</feature>
<dbReference type="InterPro" id="IPR003650">
    <property type="entry name" value="Orange_dom"/>
</dbReference>
<feature type="region of interest" description="Disordered" evidence="7">
    <location>
        <begin position="308"/>
        <end position="327"/>
    </location>
</feature>
<reference evidence="9 10" key="1">
    <citation type="submission" date="2019-08" db="EMBL/GenBank/DDBJ databases">
        <title>Whole genome of Aphis craccivora.</title>
        <authorList>
            <person name="Voronova N.V."/>
            <person name="Shulinski R.S."/>
            <person name="Bandarenka Y.V."/>
            <person name="Zhorov D.G."/>
            <person name="Warner D."/>
        </authorList>
    </citation>
    <scope>NUCLEOTIDE SEQUENCE [LARGE SCALE GENOMIC DNA]</scope>
    <source>
        <strain evidence="9">180601</strain>
        <tissue evidence="9">Whole Body</tissue>
    </source>
</reference>
<dbReference type="Pfam" id="PF07527">
    <property type="entry name" value="Hairy_orange"/>
    <property type="match status" value="1"/>
</dbReference>
<dbReference type="GO" id="GO:0006355">
    <property type="term" value="P:regulation of DNA-templated transcription"/>
    <property type="evidence" value="ECO:0007669"/>
    <property type="project" value="InterPro"/>
</dbReference>
<evidence type="ECO:0000256" key="6">
    <source>
        <dbReference type="SAM" id="Coils"/>
    </source>
</evidence>
<sequence>MSQSDDGECNSFNKKKSSRQCSTQYILRRLMTKICVANILTTPNPIVHWNVVKSKRIVPMVSDMIITHHDNAMKDRLSGKSHAAVTMQMAPHMNAEQCNNLEGEMQQLTERTGQHRNQAKNISKEDPMSHRIIEKRRRDRMNNCLADLSRLIPAEYMKKGRGRVEKTEIIEMAIKHMKYLQSNVSSTVGNQPPPPRSTKEPKEPVEIEKSENSTPVEPENSILMADQYKMGFLECLTETMQYLVEGHGYPPNHGLCLSLINHLQQHCAQIVKGKQVIHDVMKQEIILEVNKFNTNVLTYLDGDGAYDESGQQKNSSKNSKSQTSVNTSYDQTLAERCSMSFTTDSYSSSGSMYKFKTDIKQRFSAENSGEDLADYYAPAKKRRRKESSDCTEDRQEVPIFALHANGSYYIPLTVNRDIIPPVLDHALTENRSSVIVHPISISVNFPATN</sequence>
<evidence type="ECO:0000256" key="7">
    <source>
        <dbReference type="SAM" id="MobiDB-lite"/>
    </source>
</evidence>
<keyword evidence="2" id="KW-0805">Transcription regulation</keyword>
<gene>
    <name evidence="9" type="ORF">FWK35_00001102</name>
</gene>
<dbReference type="Proteomes" id="UP000478052">
    <property type="component" value="Unassembled WGS sequence"/>
</dbReference>
<dbReference type="GO" id="GO:0005634">
    <property type="term" value="C:nucleus"/>
    <property type="evidence" value="ECO:0007669"/>
    <property type="project" value="UniProtKB-SubCell"/>
</dbReference>
<dbReference type="InterPro" id="IPR011598">
    <property type="entry name" value="bHLH_dom"/>
</dbReference>
<comment type="subcellular location">
    <subcellularLocation>
        <location evidence="1">Nucleus</location>
    </subcellularLocation>
</comment>
<dbReference type="PANTHER" id="PTHR10985">
    <property type="entry name" value="BASIC HELIX-LOOP-HELIX TRANSCRIPTION FACTOR, HES-RELATED"/>
    <property type="match status" value="1"/>
</dbReference>
<dbReference type="CDD" id="cd11440">
    <property type="entry name" value="bHLH-O_Cwo_like"/>
    <property type="match status" value="1"/>
</dbReference>
<dbReference type="Pfam" id="PF00010">
    <property type="entry name" value="HLH"/>
    <property type="match status" value="1"/>
</dbReference>
<dbReference type="Gene3D" id="4.10.280.10">
    <property type="entry name" value="Helix-loop-helix DNA-binding domain"/>
    <property type="match status" value="1"/>
</dbReference>
<keyword evidence="10" id="KW-1185">Reference proteome</keyword>
<dbReference type="OrthoDB" id="6371181at2759"/>
<dbReference type="SUPFAM" id="SSF158457">
    <property type="entry name" value="Orange domain-like"/>
    <property type="match status" value="1"/>
</dbReference>
<dbReference type="SMART" id="SM00511">
    <property type="entry name" value="ORANGE"/>
    <property type="match status" value="1"/>
</dbReference>
<feature type="coiled-coil region" evidence="6">
    <location>
        <begin position="98"/>
        <end position="125"/>
    </location>
</feature>
<evidence type="ECO:0000256" key="4">
    <source>
        <dbReference type="ARBA" id="ARBA00023163"/>
    </source>
</evidence>
<dbReference type="AlphaFoldDB" id="A0A6G0ZPY7"/>
<evidence type="ECO:0000256" key="1">
    <source>
        <dbReference type="ARBA" id="ARBA00004123"/>
    </source>
</evidence>
<comment type="caution">
    <text evidence="9">The sequence shown here is derived from an EMBL/GenBank/DDBJ whole genome shotgun (WGS) entry which is preliminary data.</text>
</comment>
<feature type="compositionally biased region" description="Basic and acidic residues" evidence="7">
    <location>
        <begin position="197"/>
        <end position="211"/>
    </location>
</feature>
<evidence type="ECO:0000259" key="8">
    <source>
        <dbReference type="PROSITE" id="PS50888"/>
    </source>
</evidence>
<keyword evidence="6" id="KW-0175">Coiled coil</keyword>
<keyword evidence="5" id="KW-0539">Nucleus</keyword>
<dbReference type="InterPro" id="IPR036638">
    <property type="entry name" value="HLH_DNA-bd_sf"/>
</dbReference>
<evidence type="ECO:0000256" key="5">
    <source>
        <dbReference type="ARBA" id="ARBA00023242"/>
    </source>
</evidence>
<dbReference type="GO" id="GO:0003677">
    <property type="term" value="F:DNA binding"/>
    <property type="evidence" value="ECO:0007669"/>
    <property type="project" value="UniProtKB-KW"/>
</dbReference>
<proteinExistence type="predicted"/>
<organism evidence="9 10">
    <name type="scientific">Aphis craccivora</name>
    <name type="common">Cowpea aphid</name>
    <dbReference type="NCBI Taxonomy" id="307492"/>
    <lineage>
        <taxon>Eukaryota</taxon>
        <taxon>Metazoa</taxon>
        <taxon>Ecdysozoa</taxon>
        <taxon>Arthropoda</taxon>
        <taxon>Hexapoda</taxon>
        <taxon>Insecta</taxon>
        <taxon>Pterygota</taxon>
        <taxon>Neoptera</taxon>
        <taxon>Paraneoptera</taxon>
        <taxon>Hemiptera</taxon>
        <taxon>Sternorrhyncha</taxon>
        <taxon>Aphidomorpha</taxon>
        <taxon>Aphidoidea</taxon>
        <taxon>Aphididae</taxon>
        <taxon>Aphidini</taxon>
        <taxon>Aphis</taxon>
        <taxon>Aphis</taxon>
    </lineage>
</organism>
<feature type="region of interest" description="Disordered" evidence="7">
    <location>
        <begin position="184"/>
        <end position="218"/>
    </location>
</feature>